<keyword evidence="1" id="KW-0472">Membrane</keyword>
<name>D2QWV4_PIRSD</name>
<dbReference type="Proteomes" id="UP000001887">
    <property type="component" value="Chromosome"/>
</dbReference>
<keyword evidence="3" id="KW-1185">Reference proteome</keyword>
<dbReference type="HOGENOM" id="CLU_2317765_0_0_0"/>
<dbReference type="EMBL" id="CP001848">
    <property type="protein sequence ID" value="ADB16058.1"/>
    <property type="molecule type" value="Genomic_DNA"/>
</dbReference>
<reference evidence="2 3" key="1">
    <citation type="journal article" date="2009" name="Stand. Genomic Sci.">
        <title>Complete genome sequence of Pirellula staleyi type strain (ATCC 27377).</title>
        <authorList>
            <person name="Clum A."/>
            <person name="Tindall B.J."/>
            <person name="Sikorski J."/>
            <person name="Ivanova N."/>
            <person name="Mavrommatis K."/>
            <person name="Lucas S."/>
            <person name="Glavina del Rio T."/>
            <person name="Nolan M."/>
            <person name="Chen F."/>
            <person name="Tice H."/>
            <person name="Pitluck S."/>
            <person name="Cheng J.F."/>
            <person name="Chertkov O."/>
            <person name="Brettin T."/>
            <person name="Han C."/>
            <person name="Detter J.C."/>
            <person name="Kuske C."/>
            <person name="Bruce D."/>
            <person name="Goodwin L."/>
            <person name="Ovchinikova G."/>
            <person name="Pati A."/>
            <person name="Mikhailova N."/>
            <person name="Chen A."/>
            <person name="Palaniappan K."/>
            <person name="Land M."/>
            <person name="Hauser L."/>
            <person name="Chang Y.J."/>
            <person name="Jeffries C.D."/>
            <person name="Chain P."/>
            <person name="Rohde M."/>
            <person name="Goker M."/>
            <person name="Bristow J."/>
            <person name="Eisen J.A."/>
            <person name="Markowitz V."/>
            <person name="Hugenholtz P."/>
            <person name="Kyrpides N.C."/>
            <person name="Klenk H.P."/>
            <person name="Lapidus A."/>
        </authorList>
    </citation>
    <scope>NUCLEOTIDE SEQUENCE [LARGE SCALE GENOMIC DNA]</scope>
    <source>
        <strain evidence="3">ATCC 27377 / DSM 6068 / ICPB 4128</strain>
    </source>
</reference>
<keyword evidence="1" id="KW-1133">Transmembrane helix</keyword>
<keyword evidence="1" id="KW-0812">Transmembrane</keyword>
<sequence>MNYNLVDDGCTEEEIEALIERNLKWSLFGAIFSILCPTLITAIVCVFYANKAAHLVEHYEVGYQYSPRIRSMQYFGYTMLVVQLALSVISLRFFMTGGL</sequence>
<evidence type="ECO:0000313" key="2">
    <source>
        <dbReference type="EMBL" id="ADB16058.1"/>
    </source>
</evidence>
<dbReference type="AlphaFoldDB" id="D2QWV4"/>
<evidence type="ECO:0000256" key="1">
    <source>
        <dbReference type="SAM" id="Phobius"/>
    </source>
</evidence>
<feature type="transmembrane region" description="Helical" evidence="1">
    <location>
        <begin position="27"/>
        <end position="49"/>
    </location>
</feature>
<feature type="transmembrane region" description="Helical" evidence="1">
    <location>
        <begin position="74"/>
        <end position="95"/>
    </location>
</feature>
<dbReference type="KEGG" id="psl:Psta_1381"/>
<evidence type="ECO:0000313" key="3">
    <source>
        <dbReference type="Proteomes" id="UP000001887"/>
    </source>
</evidence>
<organism evidence="2 3">
    <name type="scientific">Pirellula staleyi (strain ATCC 27377 / DSM 6068 / ICPB 4128)</name>
    <name type="common">Pirella staleyi</name>
    <dbReference type="NCBI Taxonomy" id="530564"/>
    <lineage>
        <taxon>Bacteria</taxon>
        <taxon>Pseudomonadati</taxon>
        <taxon>Planctomycetota</taxon>
        <taxon>Planctomycetia</taxon>
        <taxon>Pirellulales</taxon>
        <taxon>Pirellulaceae</taxon>
        <taxon>Pirellula</taxon>
    </lineage>
</organism>
<accession>D2QWV4</accession>
<gene>
    <name evidence="2" type="ordered locus">Psta_1381</name>
</gene>
<proteinExistence type="predicted"/>
<protein>
    <submittedName>
        <fullName evidence="2">Uncharacterized protein</fullName>
    </submittedName>
</protein>